<evidence type="ECO:0000256" key="7">
    <source>
        <dbReference type="RuleBase" id="RU004474"/>
    </source>
</evidence>
<dbReference type="PROSITE" id="PS00075">
    <property type="entry name" value="DHFR_1"/>
    <property type="match status" value="1"/>
</dbReference>
<dbReference type="GO" id="GO:0005739">
    <property type="term" value="C:mitochondrion"/>
    <property type="evidence" value="ECO:0007669"/>
    <property type="project" value="TreeGrafter"/>
</dbReference>
<evidence type="ECO:0000313" key="10">
    <source>
        <dbReference type="Proteomes" id="UP000002035"/>
    </source>
</evidence>
<dbReference type="Proteomes" id="UP000002035">
    <property type="component" value="Unassembled WGS sequence"/>
</dbReference>
<reference evidence="10" key="1">
    <citation type="journal article" date="2012" name="MBio">
        <title>Comparative genome analysis of Trichophyton rubrum and related dermatophytes reveals candidate genes involved in infection.</title>
        <authorList>
            <person name="Martinez D.A."/>
            <person name="Oliver B.G."/>
            <person name="Graeser Y."/>
            <person name="Goldberg J.M."/>
            <person name="Li W."/>
            <person name="Martinez-Rossi N.M."/>
            <person name="Monod M."/>
            <person name="Shelest E."/>
            <person name="Barton R.C."/>
            <person name="Birch E."/>
            <person name="Brakhage A.A."/>
            <person name="Chen Z."/>
            <person name="Gurr S.J."/>
            <person name="Heiman D."/>
            <person name="Heitman J."/>
            <person name="Kosti I."/>
            <person name="Rossi A."/>
            <person name="Saif S."/>
            <person name="Samalova M."/>
            <person name="Saunders C.W."/>
            <person name="Shea T."/>
            <person name="Summerbell R.C."/>
            <person name="Xu J."/>
            <person name="Young S."/>
            <person name="Zeng Q."/>
            <person name="Birren B.W."/>
            <person name="Cuomo C.A."/>
            <person name="White T.C."/>
        </authorList>
    </citation>
    <scope>NUCLEOTIDE SEQUENCE [LARGE SCALE GENOMIC DNA]</scope>
    <source>
        <strain evidence="10">ATCC MYA-4605 / CBS 113480</strain>
    </source>
</reference>
<dbReference type="GO" id="GO:0046655">
    <property type="term" value="P:folic acid metabolic process"/>
    <property type="evidence" value="ECO:0007669"/>
    <property type="project" value="TreeGrafter"/>
</dbReference>
<proteinExistence type="inferred from homology"/>
<organism evidence="9 10">
    <name type="scientific">Arthroderma otae (strain ATCC MYA-4605 / CBS 113480)</name>
    <name type="common">Microsporum canis</name>
    <dbReference type="NCBI Taxonomy" id="554155"/>
    <lineage>
        <taxon>Eukaryota</taxon>
        <taxon>Fungi</taxon>
        <taxon>Dikarya</taxon>
        <taxon>Ascomycota</taxon>
        <taxon>Pezizomycotina</taxon>
        <taxon>Eurotiomycetes</taxon>
        <taxon>Eurotiomycetidae</taxon>
        <taxon>Onygenales</taxon>
        <taxon>Arthrodermataceae</taxon>
        <taxon>Microsporum</taxon>
    </lineage>
</organism>
<dbReference type="Gene3D" id="3.40.430.10">
    <property type="entry name" value="Dihydrofolate Reductase, subunit A"/>
    <property type="match status" value="1"/>
</dbReference>
<dbReference type="GO" id="GO:0046452">
    <property type="term" value="P:dihydrofolate metabolic process"/>
    <property type="evidence" value="ECO:0007669"/>
    <property type="project" value="TreeGrafter"/>
</dbReference>
<evidence type="ECO:0000313" key="9">
    <source>
        <dbReference type="EMBL" id="EEQ31600.1"/>
    </source>
</evidence>
<dbReference type="HOGENOM" id="CLU_043966_2_0_1"/>
<evidence type="ECO:0000256" key="1">
    <source>
        <dbReference type="ARBA" id="ARBA00004903"/>
    </source>
</evidence>
<comment type="similarity">
    <text evidence="7">Belongs to the dihydrofolate reductase family.</text>
</comment>
<dbReference type="PROSITE" id="PS51330">
    <property type="entry name" value="DHFR_2"/>
    <property type="match status" value="1"/>
</dbReference>
<dbReference type="GeneID" id="9229793"/>
<dbReference type="GO" id="GO:0046654">
    <property type="term" value="P:tetrahydrofolate biosynthetic process"/>
    <property type="evidence" value="ECO:0007669"/>
    <property type="project" value="UniProtKB-UniPathway"/>
</dbReference>
<evidence type="ECO:0000256" key="2">
    <source>
        <dbReference type="ARBA" id="ARBA00012856"/>
    </source>
</evidence>
<dbReference type="PRINTS" id="PR00070">
    <property type="entry name" value="DHFR"/>
</dbReference>
<comment type="pathway">
    <text evidence="1">Cofactor biosynthesis; tetrahydrofolate biosynthesis; 5,6,7,8-tetrahydrofolate from 7,8-dihydrofolate: step 1/1.</text>
</comment>
<keyword evidence="4" id="KW-0554">One-carbon metabolism</keyword>
<protein>
    <recommendedName>
        <fullName evidence="3">Dihydrofolate reductase</fullName>
        <ecNumber evidence="2">1.5.1.3</ecNumber>
    </recommendedName>
</protein>
<feature type="domain" description="DHFR" evidence="8">
    <location>
        <begin position="7"/>
        <end position="275"/>
    </location>
</feature>
<dbReference type="SMR" id="C5FNI6"/>
<evidence type="ECO:0000256" key="3">
    <source>
        <dbReference type="ARBA" id="ARBA00018886"/>
    </source>
</evidence>
<dbReference type="OrthoDB" id="414698at2759"/>
<evidence type="ECO:0000256" key="6">
    <source>
        <dbReference type="ARBA" id="ARBA00023002"/>
    </source>
</evidence>
<dbReference type="InterPro" id="IPR001796">
    <property type="entry name" value="DHFR_dom"/>
</dbReference>
<evidence type="ECO:0000259" key="8">
    <source>
        <dbReference type="PROSITE" id="PS51330"/>
    </source>
</evidence>
<dbReference type="PANTHER" id="PTHR48069:SF3">
    <property type="entry name" value="DIHYDROFOLATE REDUCTASE"/>
    <property type="match status" value="1"/>
</dbReference>
<evidence type="ECO:0000256" key="4">
    <source>
        <dbReference type="ARBA" id="ARBA00022563"/>
    </source>
</evidence>
<dbReference type="GO" id="GO:0004146">
    <property type="term" value="F:dihydrofolate reductase activity"/>
    <property type="evidence" value="ECO:0007669"/>
    <property type="project" value="UniProtKB-EC"/>
</dbReference>
<accession>C5FNI6</accession>
<dbReference type="GO" id="GO:0050661">
    <property type="term" value="F:NADP binding"/>
    <property type="evidence" value="ECO:0007669"/>
    <property type="project" value="InterPro"/>
</dbReference>
<keyword evidence="6" id="KW-0560">Oxidoreductase</keyword>
<dbReference type="EC" id="1.5.1.3" evidence="2"/>
<evidence type="ECO:0000256" key="5">
    <source>
        <dbReference type="ARBA" id="ARBA00022857"/>
    </source>
</evidence>
<name>C5FNI6_ARTOC</name>
<dbReference type="InterPro" id="IPR012259">
    <property type="entry name" value="DHFR"/>
</dbReference>
<dbReference type="VEuPathDB" id="FungiDB:MCYG_04419"/>
<gene>
    <name evidence="9" type="ORF">MCYG_04419</name>
</gene>
<keyword evidence="10" id="KW-1185">Reference proteome</keyword>
<dbReference type="RefSeq" id="XP_002846682.1">
    <property type="nucleotide sequence ID" value="XM_002846636.1"/>
</dbReference>
<dbReference type="OMA" id="QYEFQMW"/>
<dbReference type="CDD" id="cd00209">
    <property type="entry name" value="DHFR"/>
    <property type="match status" value="1"/>
</dbReference>
<sequence>MPAKLPPLTLVVATTPITTAANPSIRKLGIGKGGTLPWPKIKTDMRFFARVTTRPPPSTNASGAPVINAVIMGRKTYDSIPARFRPLSKRLNVIITRDESGSVMERAIADWNAFKNRELEKGDNSTAASTEEPDVMVSNSLEAALSTLQSSFASSSSSEVGAGKRRLGNIYIMGGSEIYASSLRLTPSVLGENNPLRIIMTHVRRRGDADTQSDVESLVNGFDCDTCFPIDQQGMKEGWKEVSSEELGKWVGEEVPQDWMWEGDCAVKTVGYERL</sequence>
<dbReference type="InterPro" id="IPR017925">
    <property type="entry name" value="DHFR_CS"/>
</dbReference>
<dbReference type="GO" id="GO:0006730">
    <property type="term" value="P:one-carbon metabolic process"/>
    <property type="evidence" value="ECO:0007669"/>
    <property type="project" value="UniProtKB-KW"/>
</dbReference>
<dbReference type="AlphaFoldDB" id="C5FNI6"/>
<dbReference type="InterPro" id="IPR024072">
    <property type="entry name" value="DHFR-like_dom_sf"/>
</dbReference>
<dbReference type="STRING" id="554155.C5FNI6"/>
<dbReference type="UniPathway" id="UPA00077">
    <property type="reaction ID" value="UER00158"/>
</dbReference>
<dbReference type="SUPFAM" id="SSF53597">
    <property type="entry name" value="Dihydrofolate reductase-like"/>
    <property type="match status" value="1"/>
</dbReference>
<keyword evidence="5" id="KW-0521">NADP</keyword>
<dbReference type="eggNOG" id="KOG1324">
    <property type="taxonomic scope" value="Eukaryota"/>
</dbReference>
<dbReference type="Pfam" id="PF00186">
    <property type="entry name" value="DHFR_1"/>
    <property type="match status" value="1"/>
</dbReference>
<dbReference type="EMBL" id="DS995704">
    <property type="protein sequence ID" value="EEQ31600.1"/>
    <property type="molecule type" value="Genomic_DNA"/>
</dbReference>
<dbReference type="PANTHER" id="PTHR48069">
    <property type="entry name" value="DIHYDROFOLATE REDUCTASE"/>
    <property type="match status" value="1"/>
</dbReference>